<dbReference type="GO" id="GO:0006493">
    <property type="term" value="P:protein O-linked glycosylation"/>
    <property type="evidence" value="ECO:0007669"/>
    <property type="project" value="TreeGrafter"/>
</dbReference>
<dbReference type="AlphaFoldDB" id="A0A9D4EPE8"/>
<dbReference type="GO" id="GO:0000139">
    <property type="term" value="C:Golgi membrane"/>
    <property type="evidence" value="ECO:0007669"/>
    <property type="project" value="UniProtKB-SubCell"/>
</dbReference>
<dbReference type="GO" id="GO:0030246">
    <property type="term" value="F:carbohydrate binding"/>
    <property type="evidence" value="ECO:0007669"/>
    <property type="project" value="UniProtKB-KW"/>
</dbReference>
<dbReference type="InterPro" id="IPR035992">
    <property type="entry name" value="Ricin_B-like_lectins"/>
</dbReference>
<dbReference type="Pfam" id="PF02709">
    <property type="entry name" value="Glyco_transf_7C"/>
    <property type="match status" value="1"/>
</dbReference>
<keyword evidence="3 6" id="KW-0430">Lectin</keyword>
<keyword evidence="4 6" id="KW-0333">Golgi apparatus</keyword>
<feature type="domain" description="Ricin B lectin" evidence="7">
    <location>
        <begin position="489"/>
        <end position="611"/>
    </location>
</feature>
<comment type="pathway">
    <text evidence="6">Protein modification; protein glycosylation.</text>
</comment>
<dbReference type="PANTHER" id="PTHR11675">
    <property type="entry name" value="N-ACETYLGALACTOSAMINYLTRANSFERASE"/>
    <property type="match status" value="1"/>
</dbReference>
<proteinExistence type="inferred from homology"/>
<comment type="similarity">
    <text evidence="6">Belongs to the glycosyltransferase 2 family. GalNAc-T subfamily.</text>
</comment>
<dbReference type="PROSITE" id="PS50231">
    <property type="entry name" value="RICIN_B_LECTIN"/>
    <property type="match status" value="1"/>
</dbReference>
<dbReference type="EC" id="2.4.1.-" evidence="6"/>
<dbReference type="SUPFAM" id="SSF53448">
    <property type="entry name" value="Nucleotide-diphospho-sugar transferases"/>
    <property type="match status" value="1"/>
</dbReference>
<keyword evidence="6" id="KW-0328">Glycosyltransferase</keyword>
<keyword evidence="6" id="KW-0464">Manganese</keyword>
<evidence type="ECO:0000259" key="7">
    <source>
        <dbReference type="SMART" id="SM00458"/>
    </source>
</evidence>
<accession>A0A9D4EPE8</accession>
<dbReference type="InterPro" id="IPR000772">
    <property type="entry name" value="Ricin_B_lectin"/>
</dbReference>
<evidence type="ECO:0000256" key="2">
    <source>
        <dbReference type="ARBA" id="ARBA00022679"/>
    </source>
</evidence>
<dbReference type="InterPro" id="IPR029044">
    <property type="entry name" value="Nucleotide-diphossugar_trans"/>
</dbReference>
<comment type="cofactor">
    <cofactor evidence="6">
        <name>Mn(2+)</name>
        <dbReference type="ChEBI" id="CHEBI:29035"/>
    </cofactor>
</comment>
<evidence type="ECO:0000256" key="3">
    <source>
        <dbReference type="ARBA" id="ARBA00022734"/>
    </source>
</evidence>
<dbReference type="Gene3D" id="3.90.550.10">
    <property type="entry name" value="Spore Coat Polysaccharide Biosynthesis Protein SpsA, Chain A"/>
    <property type="match status" value="1"/>
</dbReference>
<sequence length="620" mass="71767">MKMISSNSLRMRCAFRYLFAIFVLILVFVSIQLALVTDRQHFFKDRQLLDFRDSKSRSSKMGTQSHLSFFLNKTTNEFVKNRNKNTRQLTWSEYQQDSSAKTGNALIDNYGKNDLTRPGENGVGVHFVGEEKEQASQLIQQFNLNVLASDKIPLNRMVPDSRFPGCRSVTYENDLPTASIIVPFFDEWPSILLRTIYSIVNRTPRKLLKEIILVDDGSQMEEIKSNLDTYIESHFPMGLVKVIRVPKRLGLIQARLIGYRNSTGDVIIFFDSHMEVNIDWLQPLLTEVKRDRRTIAMGALDYIQLDSMQYKHYTDYMTRYGFDWRLVFFETFFRNDQVGPKPESTRPGTVMVGAAYAIDRQFFHEIGEYDEGMKVWGGENLEMAWRIWLCGGRLVHAPCSHIGHVARSQPYSFPGGREHIEQYNYKRAIEVWMEEEHKELIYNYFPNMKTLDAGDLSARRALKARLQCKPFSWFMDNIWPELFVLTRNVSAWGSARNLNTNKCLDNHNYLFQAEETLFLEPCHYQLASQGFSMTRDGRLRTSLQCVVVKGATPGVRPKLEDCIIGPKDTWTHSQSSYIKHDGTGLCLDIDDGGVIMRACDPMSVTQLWQFNTYVPLKRHP</sequence>
<dbReference type="SMART" id="SM00458">
    <property type="entry name" value="RICIN"/>
    <property type="match status" value="1"/>
</dbReference>
<dbReference type="PANTHER" id="PTHR11675:SF43">
    <property type="entry name" value="POLYPEPTIDE N-ACETYLGALACTOSAMINYLTRANSFERASE 1"/>
    <property type="match status" value="1"/>
</dbReference>
<dbReference type="InterPro" id="IPR001173">
    <property type="entry name" value="Glyco_trans_2-like"/>
</dbReference>
<protein>
    <recommendedName>
        <fullName evidence="6">Polypeptide N-acetylgalactosaminyltransferase</fullName>
        <ecNumber evidence="6">2.4.1.-</ecNumber>
    </recommendedName>
    <alternativeName>
        <fullName evidence="6">Protein-UDP acetylgalactosaminyltransferase</fullName>
    </alternativeName>
</protein>
<evidence type="ECO:0000256" key="5">
    <source>
        <dbReference type="ARBA" id="ARBA00023157"/>
    </source>
</evidence>
<reference evidence="8" key="1">
    <citation type="journal article" date="2019" name="bioRxiv">
        <title>The Genome of the Zebra Mussel, Dreissena polymorpha: A Resource for Invasive Species Research.</title>
        <authorList>
            <person name="McCartney M.A."/>
            <person name="Auch B."/>
            <person name="Kono T."/>
            <person name="Mallez S."/>
            <person name="Zhang Y."/>
            <person name="Obille A."/>
            <person name="Becker A."/>
            <person name="Abrahante J.E."/>
            <person name="Garbe J."/>
            <person name="Badalamenti J.P."/>
            <person name="Herman A."/>
            <person name="Mangelson H."/>
            <person name="Liachko I."/>
            <person name="Sullivan S."/>
            <person name="Sone E.D."/>
            <person name="Koren S."/>
            <person name="Silverstein K.A.T."/>
            <person name="Beckman K.B."/>
            <person name="Gohl D.M."/>
        </authorList>
    </citation>
    <scope>NUCLEOTIDE SEQUENCE</scope>
    <source>
        <strain evidence="8">Duluth1</strain>
        <tissue evidence="8">Whole animal</tissue>
    </source>
</reference>
<comment type="subcellular location">
    <subcellularLocation>
        <location evidence="1 6">Golgi apparatus membrane</location>
        <topology evidence="1 6">Single-pass type II membrane protein</topology>
    </subcellularLocation>
</comment>
<evidence type="ECO:0000256" key="1">
    <source>
        <dbReference type="ARBA" id="ARBA00004323"/>
    </source>
</evidence>
<dbReference type="GO" id="GO:0004653">
    <property type="term" value="F:polypeptide N-acetylgalactosaminyltransferase activity"/>
    <property type="evidence" value="ECO:0007669"/>
    <property type="project" value="TreeGrafter"/>
</dbReference>
<dbReference type="InterPro" id="IPR027791">
    <property type="entry name" value="Galactosyl_T_C"/>
</dbReference>
<keyword evidence="9" id="KW-1185">Reference proteome</keyword>
<dbReference type="Gene3D" id="2.80.10.50">
    <property type="match status" value="1"/>
</dbReference>
<evidence type="ECO:0000313" key="9">
    <source>
        <dbReference type="Proteomes" id="UP000828390"/>
    </source>
</evidence>
<dbReference type="Pfam" id="PF00652">
    <property type="entry name" value="Ricin_B_lectin"/>
    <property type="match status" value="1"/>
</dbReference>
<evidence type="ECO:0000313" key="8">
    <source>
        <dbReference type="EMBL" id="KAH3782141.1"/>
    </source>
</evidence>
<dbReference type="OrthoDB" id="6119243at2759"/>
<dbReference type="EMBL" id="JAIWYP010000008">
    <property type="protein sequence ID" value="KAH3782141.1"/>
    <property type="molecule type" value="Genomic_DNA"/>
</dbReference>
<keyword evidence="2 6" id="KW-0808">Transferase</keyword>
<reference evidence="8" key="2">
    <citation type="submission" date="2020-11" db="EMBL/GenBank/DDBJ databases">
        <authorList>
            <person name="McCartney M.A."/>
            <person name="Auch B."/>
            <person name="Kono T."/>
            <person name="Mallez S."/>
            <person name="Becker A."/>
            <person name="Gohl D.M."/>
            <person name="Silverstein K.A.T."/>
            <person name="Koren S."/>
            <person name="Bechman K.B."/>
            <person name="Herman A."/>
            <person name="Abrahante J.E."/>
            <person name="Garbe J."/>
        </authorList>
    </citation>
    <scope>NUCLEOTIDE SEQUENCE</scope>
    <source>
        <strain evidence="8">Duluth1</strain>
        <tissue evidence="8">Whole animal</tissue>
    </source>
</reference>
<keyword evidence="5 6" id="KW-1015">Disulfide bond</keyword>
<dbReference type="SUPFAM" id="SSF50370">
    <property type="entry name" value="Ricin B-like lectins"/>
    <property type="match status" value="1"/>
</dbReference>
<dbReference type="Pfam" id="PF00535">
    <property type="entry name" value="Glycos_transf_2"/>
    <property type="match status" value="1"/>
</dbReference>
<gene>
    <name evidence="8" type="ORF">DPMN_160052</name>
</gene>
<organism evidence="8 9">
    <name type="scientific">Dreissena polymorpha</name>
    <name type="common">Zebra mussel</name>
    <name type="synonym">Mytilus polymorpha</name>
    <dbReference type="NCBI Taxonomy" id="45954"/>
    <lineage>
        <taxon>Eukaryota</taxon>
        <taxon>Metazoa</taxon>
        <taxon>Spiralia</taxon>
        <taxon>Lophotrochozoa</taxon>
        <taxon>Mollusca</taxon>
        <taxon>Bivalvia</taxon>
        <taxon>Autobranchia</taxon>
        <taxon>Heteroconchia</taxon>
        <taxon>Euheterodonta</taxon>
        <taxon>Imparidentia</taxon>
        <taxon>Neoheterodontei</taxon>
        <taxon>Myida</taxon>
        <taxon>Dreissenoidea</taxon>
        <taxon>Dreissenidae</taxon>
        <taxon>Dreissena</taxon>
    </lineage>
</organism>
<comment type="caution">
    <text evidence="8">The sequence shown here is derived from an EMBL/GenBank/DDBJ whole genome shotgun (WGS) entry which is preliminary data.</text>
</comment>
<evidence type="ECO:0000256" key="6">
    <source>
        <dbReference type="RuleBase" id="RU361242"/>
    </source>
</evidence>
<evidence type="ECO:0000256" key="4">
    <source>
        <dbReference type="ARBA" id="ARBA00023034"/>
    </source>
</evidence>
<dbReference type="Proteomes" id="UP000828390">
    <property type="component" value="Unassembled WGS sequence"/>
</dbReference>
<name>A0A9D4EPE8_DREPO</name>